<reference evidence="2 3" key="1">
    <citation type="submission" date="2019-05" db="EMBL/GenBank/DDBJ databases">
        <title>Another draft genome of Portunus trituberculatus and its Hox gene families provides insights of decapod evolution.</title>
        <authorList>
            <person name="Jeong J.-H."/>
            <person name="Song I."/>
            <person name="Kim S."/>
            <person name="Choi T."/>
            <person name="Kim D."/>
            <person name="Ryu S."/>
            <person name="Kim W."/>
        </authorList>
    </citation>
    <scope>NUCLEOTIDE SEQUENCE [LARGE SCALE GENOMIC DNA]</scope>
    <source>
        <tissue evidence="2">Muscle</tissue>
    </source>
</reference>
<evidence type="ECO:0000256" key="1">
    <source>
        <dbReference type="SAM" id="MobiDB-lite"/>
    </source>
</evidence>
<evidence type="ECO:0000313" key="2">
    <source>
        <dbReference type="EMBL" id="MPC46869.1"/>
    </source>
</evidence>
<proteinExistence type="predicted"/>
<dbReference type="Proteomes" id="UP000324222">
    <property type="component" value="Unassembled WGS sequence"/>
</dbReference>
<gene>
    <name evidence="2" type="ORF">E2C01_040599</name>
</gene>
<keyword evidence="3" id="KW-1185">Reference proteome</keyword>
<protein>
    <submittedName>
        <fullName evidence="2">Uncharacterized protein</fullName>
    </submittedName>
</protein>
<organism evidence="2 3">
    <name type="scientific">Portunus trituberculatus</name>
    <name type="common">Swimming crab</name>
    <name type="synonym">Neptunus trituberculatus</name>
    <dbReference type="NCBI Taxonomy" id="210409"/>
    <lineage>
        <taxon>Eukaryota</taxon>
        <taxon>Metazoa</taxon>
        <taxon>Ecdysozoa</taxon>
        <taxon>Arthropoda</taxon>
        <taxon>Crustacea</taxon>
        <taxon>Multicrustacea</taxon>
        <taxon>Malacostraca</taxon>
        <taxon>Eumalacostraca</taxon>
        <taxon>Eucarida</taxon>
        <taxon>Decapoda</taxon>
        <taxon>Pleocyemata</taxon>
        <taxon>Brachyura</taxon>
        <taxon>Eubrachyura</taxon>
        <taxon>Portunoidea</taxon>
        <taxon>Portunidae</taxon>
        <taxon>Portuninae</taxon>
        <taxon>Portunus</taxon>
    </lineage>
</organism>
<name>A0A5B7FNN5_PORTR</name>
<feature type="compositionally biased region" description="Basic and acidic residues" evidence="1">
    <location>
        <begin position="20"/>
        <end position="31"/>
    </location>
</feature>
<sequence>MKSSHRKLENRSKQGVPKFTTERPKEGRDWGGELREVHSLSCDVVPLRVRECYIGSAVSSFTPVGASRPQVGGSDSMRRYISLAAPLA</sequence>
<feature type="region of interest" description="Disordered" evidence="1">
    <location>
        <begin position="1"/>
        <end position="31"/>
    </location>
</feature>
<dbReference type="EMBL" id="VSRR010007424">
    <property type="protein sequence ID" value="MPC46869.1"/>
    <property type="molecule type" value="Genomic_DNA"/>
</dbReference>
<feature type="compositionally biased region" description="Basic and acidic residues" evidence="1">
    <location>
        <begin position="1"/>
        <end position="12"/>
    </location>
</feature>
<accession>A0A5B7FNN5</accession>
<comment type="caution">
    <text evidence="2">The sequence shown here is derived from an EMBL/GenBank/DDBJ whole genome shotgun (WGS) entry which is preliminary data.</text>
</comment>
<evidence type="ECO:0000313" key="3">
    <source>
        <dbReference type="Proteomes" id="UP000324222"/>
    </source>
</evidence>
<dbReference type="AlphaFoldDB" id="A0A5B7FNN5"/>